<comment type="caution">
    <text evidence="1">The sequence shown here is derived from an EMBL/GenBank/DDBJ whole genome shotgun (WGS) entry which is preliminary data.</text>
</comment>
<organism evidence="1 2">
    <name type="scientific">Streptomyces achmelvichensis</name>
    <dbReference type="NCBI Taxonomy" id="3134111"/>
    <lineage>
        <taxon>Bacteria</taxon>
        <taxon>Bacillati</taxon>
        <taxon>Actinomycetota</taxon>
        <taxon>Actinomycetes</taxon>
        <taxon>Kitasatosporales</taxon>
        <taxon>Streptomycetaceae</taxon>
        <taxon>Streptomyces</taxon>
    </lineage>
</organism>
<dbReference type="EMBL" id="JBBKAJ010000022">
    <property type="protein sequence ID" value="MEJ8636502.1"/>
    <property type="molecule type" value="Genomic_DNA"/>
</dbReference>
<evidence type="ECO:0000313" key="1">
    <source>
        <dbReference type="EMBL" id="MEJ8636502.1"/>
    </source>
</evidence>
<proteinExistence type="predicted"/>
<accession>A0ACC6PYE3</accession>
<gene>
    <name evidence="1" type="ORF">WKI67_24370</name>
</gene>
<evidence type="ECO:0000313" key="2">
    <source>
        <dbReference type="Proteomes" id="UP001377168"/>
    </source>
</evidence>
<reference evidence="1" key="1">
    <citation type="submission" date="2024-03" db="EMBL/GenBank/DDBJ databases">
        <title>Novel Streptomyces species of biotechnological and ecological value are a feature of Machair soil.</title>
        <authorList>
            <person name="Prole J.R."/>
            <person name="Goodfellow M."/>
            <person name="Allenby N."/>
            <person name="Ward A.C."/>
        </authorList>
    </citation>
    <scope>NUCLEOTIDE SEQUENCE</scope>
    <source>
        <strain evidence="1">MS2.AVA.5</strain>
    </source>
</reference>
<name>A0ACC6PYE3_9ACTN</name>
<protein>
    <submittedName>
        <fullName evidence="1">Uncharacterized protein</fullName>
    </submittedName>
</protein>
<keyword evidence="2" id="KW-1185">Reference proteome</keyword>
<dbReference type="Proteomes" id="UP001377168">
    <property type="component" value="Unassembled WGS sequence"/>
</dbReference>
<sequence>MNAMQQHMIDSYRASVLGTPLPPQPGVHDWQVARELGAEMARGPGLLRTLRARLHRAAERPGTPSG</sequence>